<feature type="transmembrane region" description="Helical" evidence="1">
    <location>
        <begin position="31"/>
        <end position="51"/>
    </location>
</feature>
<proteinExistence type="predicted"/>
<dbReference type="CDD" id="cd01949">
    <property type="entry name" value="GGDEF"/>
    <property type="match status" value="1"/>
</dbReference>
<feature type="domain" description="GGDEF" evidence="2">
    <location>
        <begin position="237"/>
        <end position="382"/>
    </location>
</feature>
<dbReference type="Proteomes" id="UP000183047">
    <property type="component" value="Unassembled WGS sequence"/>
</dbReference>
<dbReference type="AlphaFoldDB" id="A0A1G5DG13"/>
<feature type="transmembrane region" description="Helical" evidence="1">
    <location>
        <begin position="63"/>
        <end position="81"/>
    </location>
</feature>
<feature type="transmembrane region" description="Helical" evidence="1">
    <location>
        <begin position="87"/>
        <end position="106"/>
    </location>
</feature>
<dbReference type="InterPro" id="IPR052163">
    <property type="entry name" value="DGC-Regulatory_Protein"/>
</dbReference>
<organism evidence="3 4">
    <name type="scientific">Butyrivibrio hungatei</name>
    <dbReference type="NCBI Taxonomy" id="185008"/>
    <lineage>
        <taxon>Bacteria</taxon>
        <taxon>Bacillati</taxon>
        <taxon>Bacillota</taxon>
        <taxon>Clostridia</taxon>
        <taxon>Lachnospirales</taxon>
        <taxon>Lachnospiraceae</taxon>
        <taxon>Butyrivibrio</taxon>
    </lineage>
</organism>
<dbReference type="InterPro" id="IPR043128">
    <property type="entry name" value="Rev_trsase/Diguanyl_cyclase"/>
</dbReference>
<evidence type="ECO:0000313" key="3">
    <source>
        <dbReference type="EMBL" id="SCY13682.1"/>
    </source>
</evidence>
<keyword evidence="1" id="KW-0472">Membrane</keyword>
<dbReference type="NCBIfam" id="TIGR00254">
    <property type="entry name" value="GGDEF"/>
    <property type="match status" value="1"/>
</dbReference>
<dbReference type="RefSeq" id="WP_074462153.1">
    <property type="nucleotide sequence ID" value="NZ_FMUR01000008.1"/>
</dbReference>
<dbReference type="OrthoDB" id="9804955at2"/>
<feature type="transmembrane region" description="Helical" evidence="1">
    <location>
        <begin position="165"/>
        <end position="182"/>
    </location>
</feature>
<dbReference type="Gene3D" id="3.30.70.270">
    <property type="match status" value="1"/>
</dbReference>
<sequence length="382" mass="44355">MYWQKINYYGFEKNRYDDCQNLINDTNYTHLLIINSWLLLLTITFMVLCLLNEFGVTRRNFNMFYSFMFLSLVFEVILITLKKVCIRYTSFFVHANIIILVAFGIYSSVAQPYLAATTFLVMVVLLSVTYIDTMIRFTVLLIFYSSIFLYTSFRFKPNSLADLDMYNIIVYLILSIIFHYTFQHNKMTQFYTLQKNIQIQRDLEIRSSFDTLTDLLNRARFFAIADQIIKSESKRSEFIAIALMDLDKFKEINDRLGHQMGDKAIQTASHIIIEALNIDMFEKWSFSERAVHEKFSFAGRLGGDEYIMLIRGQKNIEAVTSLLNSILSTLNAVHIGELSGINASLGVTGVSDNDQDMDSIYKRADEALYRSKKQGRNRITVS</sequence>
<dbReference type="SMART" id="SM00267">
    <property type="entry name" value="GGDEF"/>
    <property type="match status" value="1"/>
</dbReference>
<dbReference type="InterPro" id="IPR000160">
    <property type="entry name" value="GGDEF_dom"/>
</dbReference>
<protein>
    <submittedName>
        <fullName evidence="3">Diguanylate cyclase (GGDEF) domain-containing protein</fullName>
    </submittedName>
</protein>
<dbReference type="PANTHER" id="PTHR46663">
    <property type="entry name" value="DIGUANYLATE CYCLASE DGCT-RELATED"/>
    <property type="match status" value="1"/>
</dbReference>
<dbReference type="PROSITE" id="PS50887">
    <property type="entry name" value="GGDEF"/>
    <property type="match status" value="1"/>
</dbReference>
<evidence type="ECO:0000256" key="1">
    <source>
        <dbReference type="SAM" id="Phobius"/>
    </source>
</evidence>
<reference evidence="4" key="1">
    <citation type="submission" date="2016-10" db="EMBL/GenBank/DDBJ databases">
        <authorList>
            <person name="Varghese N."/>
            <person name="Submissions S."/>
        </authorList>
    </citation>
    <scope>NUCLEOTIDE SEQUENCE [LARGE SCALE GENOMIC DNA]</scope>
    <source>
        <strain evidence="4">XBD2006</strain>
    </source>
</reference>
<feature type="transmembrane region" description="Helical" evidence="1">
    <location>
        <begin position="137"/>
        <end position="153"/>
    </location>
</feature>
<dbReference type="Pfam" id="PF00990">
    <property type="entry name" value="GGDEF"/>
    <property type="match status" value="2"/>
</dbReference>
<gene>
    <name evidence="3" type="ORF">SAMN02910451_01515</name>
</gene>
<keyword evidence="1" id="KW-1133">Transmembrane helix</keyword>
<evidence type="ECO:0000259" key="2">
    <source>
        <dbReference type="PROSITE" id="PS50887"/>
    </source>
</evidence>
<dbReference type="PANTHER" id="PTHR46663:SF2">
    <property type="entry name" value="GGDEF DOMAIN-CONTAINING PROTEIN"/>
    <property type="match status" value="1"/>
</dbReference>
<dbReference type="SUPFAM" id="SSF55073">
    <property type="entry name" value="Nucleotide cyclase"/>
    <property type="match status" value="1"/>
</dbReference>
<evidence type="ECO:0000313" key="4">
    <source>
        <dbReference type="Proteomes" id="UP000183047"/>
    </source>
</evidence>
<name>A0A1G5DG13_9FIRM</name>
<accession>A0A1G5DG13</accession>
<feature type="transmembrane region" description="Helical" evidence="1">
    <location>
        <begin position="113"/>
        <end position="131"/>
    </location>
</feature>
<dbReference type="EMBL" id="FMUR01000008">
    <property type="protein sequence ID" value="SCY13682.1"/>
    <property type="molecule type" value="Genomic_DNA"/>
</dbReference>
<dbReference type="InterPro" id="IPR029787">
    <property type="entry name" value="Nucleotide_cyclase"/>
</dbReference>
<keyword evidence="1" id="KW-0812">Transmembrane</keyword>
<keyword evidence="4" id="KW-1185">Reference proteome</keyword>